<evidence type="ECO:0000313" key="2">
    <source>
        <dbReference type="EMBL" id="CAH2407892.1"/>
    </source>
</evidence>
<comment type="caution">
    <text evidence="2">The sequence shown here is derived from an EMBL/GenBank/DDBJ whole genome shotgun (WGS) entry which is preliminary data.</text>
</comment>
<accession>A0ABM9EEV4</accession>
<evidence type="ECO:0000256" key="1">
    <source>
        <dbReference type="SAM" id="MobiDB-lite"/>
    </source>
</evidence>
<protein>
    <submittedName>
        <fullName evidence="2">Uncharacterized protein</fullName>
    </submittedName>
</protein>
<organism evidence="2 3">
    <name type="scientific">Mesorhizobium escarrei</name>
    <dbReference type="NCBI Taxonomy" id="666018"/>
    <lineage>
        <taxon>Bacteria</taxon>
        <taxon>Pseudomonadati</taxon>
        <taxon>Pseudomonadota</taxon>
        <taxon>Alphaproteobacteria</taxon>
        <taxon>Hyphomicrobiales</taxon>
        <taxon>Phyllobacteriaceae</taxon>
        <taxon>Mesorhizobium</taxon>
    </lineage>
</organism>
<keyword evidence="3" id="KW-1185">Reference proteome</keyword>
<reference evidence="2 3" key="1">
    <citation type="submission" date="2022-03" db="EMBL/GenBank/DDBJ databases">
        <authorList>
            <person name="Brunel B."/>
        </authorList>
    </citation>
    <scope>NUCLEOTIDE SEQUENCE [LARGE SCALE GENOMIC DNA]</scope>
    <source>
        <strain evidence="2">STM5069sample</strain>
    </source>
</reference>
<dbReference type="Proteomes" id="UP001153050">
    <property type="component" value="Unassembled WGS sequence"/>
</dbReference>
<proteinExistence type="predicted"/>
<gene>
    <name evidence="2" type="ORF">MES5069_620126</name>
</gene>
<dbReference type="EMBL" id="CAKXZT010000160">
    <property type="protein sequence ID" value="CAH2407892.1"/>
    <property type="molecule type" value="Genomic_DNA"/>
</dbReference>
<name>A0ABM9EEV4_9HYPH</name>
<feature type="region of interest" description="Disordered" evidence="1">
    <location>
        <begin position="34"/>
        <end position="55"/>
    </location>
</feature>
<sequence length="55" mass="6218">MDFDKFGYNFFRPPVRVCAAKYLSGRHQVRQAALPKNTDGVKAEHSPDGMNAQFC</sequence>
<evidence type="ECO:0000313" key="3">
    <source>
        <dbReference type="Proteomes" id="UP001153050"/>
    </source>
</evidence>